<evidence type="ECO:0000313" key="8">
    <source>
        <dbReference type="Proteomes" id="UP000249091"/>
    </source>
</evidence>
<dbReference type="GO" id="GO:0016020">
    <property type="term" value="C:membrane"/>
    <property type="evidence" value="ECO:0007669"/>
    <property type="project" value="UniProtKB-SubCell"/>
</dbReference>
<evidence type="ECO:0000256" key="5">
    <source>
        <dbReference type="ARBA" id="ARBA00023136"/>
    </source>
</evidence>
<protein>
    <submittedName>
        <fullName evidence="7">TspO/MBR family</fullName>
    </submittedName>
</protein>
<evidence type="ECO:0000256" key="3">
    <source>
        <dbReference type="ARBA" id="ARBA00022692"/>
    </source>
</evidence>
<dbReference type="GO" id="GO:0033013">
    <property type="term" value="P:tetrapyrrole metabolic process"/>
    <property type="evidence" value="ECO:0007669"/>
    <property type="project" value="UniProtKB-ARBA"/>
</dbReference>
<dbReference type="FunFam" id="1.20.1260.100:FF:000001">
    <property type="entry name" value="translocator protein 2"/>
    <property type="match status" value="1"/>
</dbReference>
<dbReference type="CDD" id="cd15904">
    <property type="entry name" value="TSPO_MBR"/>
    <property type="match status" value="1"/>
</dbReference>
<evidence type="ECO:0000256" key="4">
    <source>
        <dbReference type="ARBA" id="ARBA00022989"/>
    </source>
</evidence>
<dbReference type="Proteomes" id="UP000249091">
    <property type="component" value="Chromosome 1"/>
</dbReference>
<dbReference type="Gene3D" id="1.20.1260.100">
    <property type="entry name" value="TspO/MBR protein"/>
    <property type="match status" value="1"/>
</dbReference>
<organism evidence="7 8">
    <name type="scientific">Rhodococcus coprophilus</name>
    <dbReference type="NCBI Taxonomy" id="38310"/>
    <lineage>
        <taxon>Bacteria</taxon>
        <taxon>Bacillati</taxon>
        <taxon>Actinomycetota</taxon>
        <taxon>Actinomycetes</taxon>
        <taxon>Mycobacteriales</taxon>
        <taxon>Nocardiaceae</taxon>
        <taxon>Rhodococcus</taxon>
    </lineage>
</organism>
<keyword evidence="5 6" id="KW-0472">Membrane</keyword>
<feature type="transmembrane region" description="Helical" evidence="6">
    <location>
        <begin position="47"/>
        <end position="69"/>
    </location>
</feature>
<name>A0A2X4U449_9NOCA</name>
<reference evidence="7 8" key="1">
    <citation type="submission" date="2018-06" db="EMBL/GenBank/DDBJ databases">
        <authorList>
            <consortium name="Pathogen Informatics"/>
            <person name="Doyle S."/>
        </authorList>
    </citation>
    <scope>NUCLEOTIDE SEQUENCE [LARGE SCALE GENOMIC DNA]</scope>
    <source>
        <strain evidence="7 8">NCTC10994</strain>
    </source>
</reference>
<feature type="transmembrane region" description="Helical" evidence="6">
    <location>
        <begin position="81"/>
        <end position="99"/>
    </location>
</feature>
<dbReference type="Pfam" id="PF03073">
    <property type="entry name" value="TspO_MBR"/>
    <property type="match status" value="1"/>
</dbReference>
<accession>A0A2X4U449</accession>
<dbReference type="KEGG" id="rcr:NCTC10994_02829"/>
<keyword evidence="8" id="KW-1185">Reference proteome</keyword>
<evidence type="ECO:0000256" key="2">
    <source>
        <dbReference type="ARBA" id="ARBA00007524"/>
    </source>
</evidence>
<dbReference type="InterPro" id="IPR038330">
    <property type="entry name" value="TspO/MBR-related_sf"/>
</dbReference>
<dbReference type="PANTHER" id="PTHR10057:SF0">
    <property type="entry name" value="TRANSLOCATOR PROTEIN"/>
    <property type="match status" value="1"/>
</dbReference>
<dbReference type="STRING" id="1219011.GCA_001895045_02384"/>
<dbReference type="PANTHER" id="PTHR10057">
    <property type="entry name" value="PERIPHERAL-TYPE BENZODIAZEPINE RECEPTOR"/>
    <property type="match status" value="1"/>
</dbReference>
<comment type="subcellular location">
    <subcellularLocation>
        <location evidence="1">Membrane</location>
        <topology evidence="1">Multi-pass membrane protein</topology>
    </subcellularLocation>
</comment>
<dbReference type="AlphaFoldDB" id="A0A2X4U449"/>
<dbReference type="RefSeq" id="WP_072700727.1">
    <property type="nucleotide sequence ID" value="NZ_JAFBBL010000001.1"/>
</dbReference>
<proteinExistence type="inferred from homology"/>
<comment type="similarity">
    <text evidence="2">Belongs to the TspO/BZRP family.</text>
</comment>
<dbReference type="PIRSF" id="PIRSF005859">
    <property type="entry name" value="PBR"/>
    <property type="match status" value="1"/>
</dbReference>
<evidence type="ECO:0000313" key="7">
    <source>
        <dbReference type="EMBL" id="SQI34597.1"/>
    </source>
</evidence>
<dbReference type="EMBL" id="LS483468">
    <property type="protein sequence ID" value="SQI34597.1"/>
    <property type="molecule type" value="Genomic_DNA"/>
</dbReference>
<gene>
    <name evidence="7" type="ORF">NCTC10994_02829</name>
</gene>
<evidence type="ECO:0000256" key="1">
    <source>
        <dbReference type="ARBA" id="ARBA00004141"/>
    </source>
</evidence>
<keyword evidence="3 6" id="KW-0812">Transmembrane</keyword>
<evidence type="ECO:0000256" key="6">
    <source>
        <dbReference type="SAM" id="Phobius"/>
    </source>
</evidence>
<keyword evidence="4 6" id="KW-1133">Transmembrane helix</keyword>
<sequence>MKLTTVLATAAATTVTAIVGSIASRETDSRWYRKLRKPGIQPPPAVFPVVWTALYADIAVTSAVAIDSLDERGDHDGRRKYITALGVNLVLNASWSWMFFAWHRLVPATLVAAALAASTVDLTRRTAAANPTAGAALAPYAGWTSFATVLSGRITQLNR</sequence>
<dbReference type="InterPro" id="IPR004307">
    <property type="entry name" value="TspO_MBR"/>
</dbReference>